<dbReference type="AlphaFoldDB" id="A0A8S9UEB2"/>
<dbReference type="EMBL" id="JAACNO010001608">
    <property type="protein sequence ID" value="KAF4138926.1"/>
    <property type="molecule type" value="Genomic_DNA"/>
</dbReference>
<evidence type="ECO:0000313" key="2">
    <source>
        <dbReference type="EMBL" id="KAF4138926.1"/>
    </source>
</evidence>
<comment type="caution">
    <text evidence="2">The sequence shown here is derived from an EMBL/GenBank/DDBJ whole genome shotgun (WGS) entry which is preliminary data.</text>
</comment>
<proteinExistence type="predicted"/>
<feature type="compositionally biased region" description="Basic residues" evidence="1">
    <location>
        <begin position="54"/>
        <end position="89"/>
    </location>
</feature>
<reference evidence="2" key="1">
    <citation type="submission" date="2020-03" db="EMBL/GenBank/DDBJ databases">
        <title>Hybrid Assembly of Korean Phytophthora infestans isolates.</title>
        <authorList>
            <person name="Prokchorchik M."/>
            <person name="Lee Y."/>
            <person name="Seo J."/>
            <person name="Cho J.-H."/>
            <person name="Park Y.-E."/>
            <person name="Jang D.-C."/>
            <person name="Im J.-S."/>
            <person name="Choi J.-G."/>
            <person name="Park H.-J."/>
            <person name="Lee G.-B."/>
            <person name="Lee Y.-G."/>
            <person name="Hong S.-Y."/>
            <person name="Cho K."/>
            <person name="Sohn K.H."/>
        </authorList>
    </citation>
    <scope>NUCLEOTIDE SEQUENCE</scope>
    <source>
        <strain evidence="2">KR_2_A2</strain>
    </source>
</reference>
<feature type="region of interest" description="Disordered" evidence="1">
    <location>
        <begin position="1"/>
        <end position="129"/>
    </location>
</feature>
<evidence type="ECO:0000313" key="3">
    <source>
        <dbReference type="Proteomes" id="UP000704712"/>
    </source>
</evidence>
<organism evidence="2 3">
    <name type="scientific">Phytophthora infestans</name>
    <name type="common">Potato late blight agent</name>
    <name type="synonym">Botrytis infestans</name>
    <dbReference type="NCBI Taxonomy" id="4787"/>
    <lineage>
        <taxon>Eukaryota</taxon>
        <taxon>Sar</taxon>
        <taxon>Stramenopiles</taxon>
        <taxon>Oomycota</taxon>
        <taxon>Peronosporomycetes</taxon>
        <taxon>Peronosporales</taxon>
        <taxon>Peronosporaceae</taxon>
        <taxon>Phytophthora</taxon>
    </lineage>
</organism>
<evidence type="ECO:0000256" key="1">
    <source>
        <dbReference type="SAM" id="MobiDB-lite"/>
    </source>
</evidence>
<name>A0A8S9UEB2_PHYIN</name>
<feature type="compositionally biased region" description="Basic residues" evidence="1">
    <location>
        <begin position="1"/>
        <end position="11"/>
    </location>
</feature>
<accession>A0A8S9UEB2</accession>
<dbReference type="Proteomes" id="UP000704712">
    <property type="component" value="Unassembled WGS sequence"/>
</dbReference>
<protein>
    <submittedName>
        <fullName evidence="2">Nop53 (60S ribosomal biogenesis)</fullName>
    </submittedName>
</protein>
<gene>
    <name evidence="2" type="ORF">GN958_ATG11883</name>
</gene>
<sequence>MSRRTTHRRARRLPESSEDSEDTSARSETSGYDSSASERDEDDSGSSEDASSRASKKRKKRRSRPRKHRNKRQKKRYSRRKSRRSRRHSLYMASDVESEVTAEKSESAASVSTHLGEDNSPDVPSQESVRAPELDVKLFASWGELESYLSSYSRRTYQVCHIYISDSATGSEFEPIREYN</sequence>